<organism evidence="12 13">
    <name type="scientific">Candidatus Iainarchaeum sp</name>
    <dbReference type="NCBI Taxonomy" id="3101447"/>
    <lineage>
        <taxon>Archaea</taxon>
        <taxon>Candidatus Iainarchaeota</taxon>
        <taxon>Candidatus Iainarchaeia</taxon>
        <taxon>Candidatus Iainarchaeales</taxon>
        <taxon>Candidatus Iainarchaeaceae</taxon>
        <taxon>Candidatus Iainarchaeum</taxon>
    </lineage>
</organism>
<dbReference type="Gene3D" id="1.10.10.770">
    <property type="match status" value="1"/>
</dbReference>
<dbReference type="AlphaFoldDB" id="A0A938YWH8"/>
<comment type="caution">
    <text evidence="10">Lacks conserved residue(s) required for the propagation of feature annotation.</text>
</comment>
<dbReference type="InterPro" id="IPR042078">
    <property type="entry name" value="Lys-tRNA-ligase_SC_fold"/>
</dbReference>
<dbReference type="EMBL" id="JAFGDB010000047">
    <property type="protein sequence ID" value="MBN2067402.1"/>
    <property type="molecule type" value="Genomic_DNA"/>
</dbReference>
<dbReference type="InterPro" id="IPR020751">
    <property type="entry name" value="aa-tRNA-synth_I_codon-bd_sub2"/>
</dbReference>
<evidence type="ECO:0000256" key="9">
    <source>
        <dbReference type="ARBA" id="ARBA00048573"/>
    </source>
</evidence>
<evidence type="ECO:0000256" key="5">
    <source>
        <dbReference type="ARBA" id="ARBA00022741"/>
    </source>
</evidence>
<keyword evidence="5 10" id="KW-0547">Nucleotide-binding</keyword>
<dbReference type="InterPro" id="IPR045462">
    <property type="entry name" value="aa-tRNA-synth_I_cd-bd"/>
</dbReference>
<dbReference type="InterPro" id="IPR008925">
    <property type="entry name" value="aa_tRNA-synth_I_cd-bd_sf"/>
</dbReference>
<dbReference type="Proteomes" id="UP000809243">
    <property type="component" value="Unassembled WGS sequence"/>
</dbReference>
<comment type="similarity">
    <text evidence="2 10">Belongs to the class-I aminoacyl-tRNA synthetase family.</text>
</comment>
<comment type="caution">
    <text evidence="12">The sequence shown here is derived from an EMBL/GenBank/DDBJ whole genome shotgun (WGS) entry which is preliminary data.</text>
</comment>
<sequence>MAEDPDFWAERLVKQITSQKRRVYVCEGGWSPSGYFHIGNARPEIMTPYSVYLKLKEAGFKAKQILFVDDFDPIDKIPAGIPVKKQDEGKFIGVPCVFAPSPFKGYKSWSGYFTSQLTDVIEDFGFELEIQSSFQNYKSGRMNDLIRFSLDNSSQIVETWNRISGSEKPLGFLPVVVTCEGCGKSLFSKTTSWDGKAVEYECKCGFKGRVSPMDGRAKLHWRVHWVANWIVNDVAFESGGKDHFSSGGSVDVARALMQDVFKKKAPFQVPTEFLNLKGAKMSGSLGNVFGLKQWLEIASPDLFRFLFFSYKPNSAIDFNVSDNSFILLNERFERAERIYYSEEMAENEKLSRKQANAYSLSVVGRPSKKRPLRIPYSFAVQLVQFLNPEKQFNELTNLLRQTGHIKQAPSKAQSLELALLFKRARKWVLDYAPEEFRVSFSETLSPEAKAAISSEAKSLLPGLSKAIAGAKTADEIQQAIFNTAKQNNVQPKALFNAVYLALVGKESGPRAGLLIIGLGKGKCVKRLVEAAA</sequence>
<proteinExistence type="inferred from homology"/>
<dbReference type="Pfam" id="PF01921">
    <property type="entry name" value="tRNA-synt_1f"/>
    <property type="match status" value="1"/>
</dbReference>
<evidence type="ECO:0000256" key="3">
    <source>
        <dbReference type="ARBA" id="ARBA00022490"/>
    </source>
</evidence>
<dbReference type="GO" id="GO:0006430">
    <property type="term" value="P:lysyl-tRNA aminoacylation"/>
    <property type="evidence" value="ECO:0007669"/>
    <property type="project" value="UniProtKB-UniRule"/>
</dbReference>
<evidence type="ECO:0000256" key="7">
    <source>
        <dbReference type="ARBA" id="ARBA00022917"/>
    </source>
</evidence>
<evidence type="ECO:0000256" key="1">
    <source>
        <dbReference type="ARBA" id="ARBA00004496"/>
    </source>
</evidence>
<dbReference type="InterPro" id="IPR014729">
    <property type="entry name" value="Rossmann-like_a/b/a_fold"/>
</dbReference>
<evidence type="ECO:0000256" key="4">
    <source>
        <dbReference type="ARBA" id="ARBA00022598"/>
    </source>
</evidence>
<dbReference type="PROSITE" id="PS00178">
    <property type="entry name" value="AA_TRNA_LIGASE_I"/>
    <property type="match status" value="1"/>
</dbReference>
<dbReference type="GO" id="GO:0005737">
    <property type="term" value="C:cytoplasm"/>
    <property type="evidence" value="ECO:0007669"/>
    <property type="project" value="UniProtKB-SubCell"/>
</dbReference>
<keyword evidence="4 10" id="KW-0436">Ligase</keyword>
<feature type="domain" description="Aminoacyl-tRNA synthetase class I anticodon-binding" evidence="11">
    <location>
        <begin position="427"/>
        <end position="530"/>
    </location>
</feature>
<dbReference type="NCBIfam" id="TIGR00467">
    <property type="entry name" value="lysS_arch"/>
    <property type="match status" value="1"/>
</dbReference>
<dbReference type="InterPro" id="IPR001412">
    <property type="entry name" value="aa-tRNA-synth_I_CS"/>
</dbReference>
<comment type="catalytic activity">
    <reaction evidence="9 10">
        <text>tRNA(Lys) + L-lysine + ATP = L-lysyl-tRNA(Lys) + AMP + diphosphate</text>
        <dbReference type="Rhea" id="RHEA:20792"/>
        <dbReference type="Rhea" id="RHEA-COMP:9696"/>
        <dbReference type="Rhea" id="RHEA-COMP:9697"/>
        <dbReference type="ChEBI" id="CHEBI:30616"/>
        <dbReference type="ChEBI" id="CHEBI:32551"/>
        <dbReference type="ChEBI" id="CHEBI:33019"/>
        <dbReference type="ChEBI" id="CHEBI:78442"/>
        <dbReference type="ChEBI" id="CHEBI:78529"/>
        <dbReference type="ChEBI" id="CHEBI:456215"/>
        <dbReference type="EC" id="6.1.1.6"/>
    </reaction>
</comment>
<comment type="subcellular location">
    <subcellularLocation>
        <location evidence="1 10">Cytoplasm</location>
    </subcellularLocation>
</comment>
<evidence type="ECO:0000259" key="11">
    <source>
        <dbReference type="Pfam" id="PF19269"/>
    </source>
</evidence>
<keyword evidence="8 10" id="KW-0030">Aminoacyl-tRNA synthetase</keyword>
<keyword evidence="3 10" id="KW-0963">Cytoplasm</keyword>
<dbReference type="SUPFAM" id="SSF48163">
    <property type="entry name" value="An anticodon-binding domain of class I aminoacyl-tRNA synthetases"/>
    <property type="match status" value="1"/>
</dbReference>
<dbReference type="Gene3D" id="3.40.50.620">
    <property type="entry name" value="HUPs"/>
    <property type="match status" value="2"/>
</dbReference>
<dbReference type="HAMAP" id="MF_00177">
    <property type="entry name" value="Lys_tRNA_synth_class1"/>
    <property type="match status" value="1"/>
</dbReference>
<dbReference type="Pfam" id="PF19269">
    <property type="entry name" value="Anticodon_2"/>
    <property type="match status" value="1"/>
</dbReference>
<dbReference type="Gene3D" id="6.10.20.10">
    <property type="entry name" value="Lysine tRNA ligase, stem contact fold domain"/>
    <property type="match status" value="1"/>
</dbReference>
<keyword evidence="7 10" id="KW-0648">Protein biosynthesis</keyword>
<protein>
    <recommendedName>
        <fullName evidence="10">Lysine--tRNA ligase</fullName>
        <ecNumber evidence="10">6.1.1.6</ecNumber>
    </recommendedName>
    <alternativeName>
        <fullName evidence="10">Lysyl-tRNA synthetase</fullName>
        <shortName evidence="10">LysRS</shortName>
    </alternativeName>
</protein>
<evidence type="ECO:0000313" key="13">
    <source>
        <dbReference type="Proteomes" id="UP000809243"/>
    </source>
</evidence>
<dbReference type="EC" id="6.1.1.6" evidence="10"/>
<dbReference type="GO" id="GO:0004824">
    <property type="term" value="F:lysine-tRNA ligase activity"/>
    <property type="evidence" value="ECO:0007669"/>
    <property type="project" value="UniProtKB-UniRule"/>
</dbReference>
<dbReference type="GO" id="GO:0005524">
    <property type="term" value="F:ATP binding"/>
    <property type="evidence" value="ECO:0007669"/>
    <property type="project" value="UniProtKB-UniRule"/>
</dbReference>
<evidence type="ECO:0000256" key="10">
    <source>
        <dbReference type="HAMAP-Rule" id="MF_00177"/>
    </source>
</evidence>
<dbReference type="SUPFAM" id="SSF52374">
    <property type="entry name" value="Nucleotidylyl transferase"/>
    <property type="match status" value="1"/>
</dbReference>
<evidence type="ECO:0000256" key="6">
    <source>
        <dbReference type="ARBA" id="ARBA00022840"/>
    </source>
</evidence>
<dbReference type="PANTHER" id="PTHR37940">
    <property type="entry name" value="LYSINE--TRNA LIGASE"/>
    <property type="match status" value="1"/>
</dbReference>
<evidence type="ECO:0000313" key="12">
    <source>
        <dbReference type="EMBL" id="MBN2067402.1"/>
    </source>
</evidence>
<dbReference type="Gene3D" id="1.10.10.350">
    <property type="match status" value="1"/>
</dbReference>
<name>A0A938YWH8_9ARCH</name>
<dbReference type="GO" id="GO:0000049">
    <property type="term" value="F:tRNA binding"/>
    <property type="evidence" value="ECO:0007669"/>
    <property type="project" value="InterPro"/>
</dbReference>
<evidence type="ECO:0000256" key="2">
    <source>
        <dbReference type="ARBA" id="ARBA00005594"/>
    </source>
</evidence>
<feature type="short sequence motif" description="'KMSKS' region" evidence="10">
    <location>
        <begin position="280"/>
        <end position="284"/>
    </location>
</feature>
<dbReference type="PANTHER" id="PTHR37940:SF1">
    <property type="entry name" value="LYSINE--TRNA LIGASE"/>
    <property type="match status" value="1"/>
</dbReference>
<dbReference type="InterPro" id="IPR002904">
    <property type="entry name" value="Lys-tRNA-ligase"/>
</dbReference>
<keyword evidence="6 10" id="KW-0067">ATP-binding</keyword>
<evidence type="ECO:0000256" key="8">
    <source>
        <dbReference type="ARBA" id="ARBA00023146"/>
    </source>
</evidence>
<reference evidence="12" key="1">
    <citation type="submission" date="2021-01" db="EMBL/GenBank/DDBJ databases">
        <title>Active Sulfur Cycling in an Early Earth Analoge.</title>
        <authorList>
            <person name="Hahn C.R."/>
            <person name="Youssef N.H."/>
            <person name="Elshahed M."/>
        </authorList>
    </citation>
    <scope>NUCLEOTIDE SEQUENCE</scope>
    <source>
        <strain evidence="12">Zod_Metabat.1151</strain>
    </source>
</reference>
<gene>
    <name evidence="10 12" type="primary">lysS</name>
    <name evidence="12" type="ORF">JW744_02955</name>
</gene>
<accession>A0A938YWH8</accession>